<accession>D7E7D9</accession>
<dbReference type="STRING" id="644295.Metev_0999"/>
<name>D7E7D9_METEZ</name>
<proteinExistence type="predicted"/>
<dbReference type="HOGENOM" id="CLU_1976517_0_0_2"/>
<protein>
    <submittedName>
        <fullName evidence="2">Uncharacterized protein</fullName>
    </submittedName>
</protein>
<dbReference type="AlphaFoldDB" id="D7E7D9"/>
<dbReference type="KEGG" id="mev:Metev_0999"/>
<evidence type="ECO:0000313" key="3">
    <source>
        <dbReference type="Proteomes" id="UP000000391"/>
    </source>
</evidence>
<dbReference type="EMBL" id="CP002069">
    <property type="protein sequence ID" value="ADI73888.1"/>
    <property type="molecule type" value="Genomic_DNA"/>
</dbReference>
<evidence type="ECO:0000256" key="1">
    <source>
        <dbReference type="SAM" id="Coils"/>
    </source>
</evidence>
<gene>
    <name evidence="2" type="ordered locus">Metev_0999</name>
</gene>
<dbReference type="Proteomes" id="UP000000391">
    <property type="component" value="Chromosome"/>
</dbReference>
<dbReference type="RefSeq" id="WP_013194455.1">
    <property type="nucleotide sequence ID" value="NC_014253.1"/>
</dbReference>
<feature type="coiled-coil region" evidence="1">
    <location>
        <begin position="1"/>
        <end position="46"/>
    </location>
</feature>
<keyword evidence="1" id="KW-0175">Coiled coil</keyword>
<keyword evidence="3" id="KW-1185">Reference proteome</keyword>
<reference evidence="2 3" key="1">
    <citation type="submission" date="2010-06" db="EMBL/GenBank/DDBJ databases">
        <title>Complete sequence chromosome of Methanohalobium evestigatum Z-7303.</title>
        <authorList>
            <consortium name="US DOE Joint Genome Institute"/>
            <person name="Lucas S."/>
            <person name="Copeland A."/>
            <person name="Lapidus A."/>
            <person name="Cheng J.-F."/>
            <person name="Bruce D."/>
            <person name="Goodwin L."/>
            <person name="Pitluck S."/>
            <person name="Saunders E."/>
            <person name="Detter J.C."/>
            <person name="Han C."/>
            <person name="Tapia R."/>
            <person name="Land M."/>
            <person name="Hauser L."/>
            <person name="Kyrpides N."/>
            <person name="Mikhailova N."/>
            <person name="Sieprawska-Lupa M."/>
            <person name="Whitman W.B."/>
            <person name="Anderson I."/>
            <person name="Woyke T."/>
        </authorList>
    </citation>
    <scope>NUCLEOTIDE SEQUENCE [LARGE SCALE GENOMIC DNA]</scope>
    <source>
        <strain evidence="3">ATCC BAA-1072 / DSM 3721 / NBRC 107634 / OCM 161 / Z-7303</strain>
    </source>
</reference>
<organism evidence="2 3">
    <name type="scientific">Methanohalobium evestigatum (strain ATCC BAA-1072 / DSM 3721 / NBRC 107634 / OCM 161 / Z-7303)</name>
    <dbReference type="NCBI Taxonomy" id="644295"/>
    <lineage>
        <taxon>Archaea</taxon>
        <taxon>Methanobacteriati</taxon>
        <taxon>Methanobacteriota</taxon>
        <taxon>Stenosarchaea group</taxon>
        <taxon>Methanomicrobia</taxon>
        <taxon>Methanosarcinales</taxon>
        <taxon>Methanosarcinaceae</taxon>
        <taxon>Methanohalobium</taxon>
    </lineage>
</organism>
<evidence type="ECO:0000313" key="2">
    <source>
        <dbReference type="EMBL" id="ADI73888.1"/>
    </source>
</evidence>
<sequence length="126" mass="15117">MDETDKRIDEMETKMLNELKDCFSRIRHIKNNYTNVDNLLDELENEFGIKLSSKKRENKYSKNELVKSIYLDIYRETGEDFVPIEDIIERAQVEGADREDILELIDDLRLQDYLIQLNDTIKYKHI</sequence>
<dbReference type="GeneID" id="9346628"/>